<keyword evidence="2" id="KW-1185">Reference proteome</keyword>
<sequence>MRDSHHNIKSVAGFECIRDSEFPEFHEMILFVCLSLNKSKSKSYVSLVLGLHHRFGLKDKRTGSGLLEEQLTEQST</sequence>
<dbReference type="Proteomes" id="UP001458880">
    <property type="component" value="Unassembled WGS sequence"/>
</dbReference>
<accession>A0AAW1LUW7</accession>
<name>A0AAW1LUW7_POPJA</name>
<evidence type="ECO:0000313" key="2">
    <source>
        <dbReference type="Proteomes" id="UP001458880"/>
    </source>
</evidence>
<gene>
    <name evidence="1" type="ORF">QE152_g10335</name>
</gene>
<reference evidence="1 2" key="1">
    <citation type="journal article" date="2024" name="BMC Genomics">
        <title>De novo assembly and annotation of Popillia japonica's genome with initial clues to its potential as an invasive pest.</title>
        <authorList>
            <person name="Cucini C."/>
            <person name="Boschi S."/>
            <person name="Funari R."/>
            <person name="Cardaioli E."/>
            <person name="Iannotti N."/>
            <person name="Marturano G."/>
            <person name="Paoli F."/>
            <person name="Bruttini M."/>
            <person name="Carapelli A."/>
            <person name="Frati F."/>
            <person name="Nardi F."/>
        </authorList>
    </citation>
    <scope>NUCLEOTIDE SEQUENCE [LARGE SCALE GENOMIC DNA]</scope>
    <source>
        <strain evidence="1">DMR45628</strain>
    </source>
</reference>
<comment type="caution">
    <text evidence="1">The sequence shown here is derived from an EMBL/GenBank/DDBJ whole genome shotgun (WGS) entry which is preliminary data.</text>
</comment>
<organism evidence="1 2">
    <name type="scientific">Popillia japonica</name>
    <name type="common">Japanese beetle</name>
    <dbReference type="NCBI Taxonomy" id="7064"/>
    <lineage>
        <taxon>Eukaryota</taxon>
        <taxon>Metazoa</taxon>
        <taxon>Ecdysozoa</taxon>
        <taxon>Arthropoda</taxon>
        <taxon>Hexapoda</taxon>
        <taxon>Insecta</taxon>
        <taxon>Pterygota</taxon>
        <taxon>Neoptera</taxon>
        <taxon>Endopterygota</taxon>
        <taxon>Coleoptera</taxon>
        <taxon>Polyphaga</taxon>
        <taxon>Scarabaeiformia</taxon>
        <taxon>Scarabaeidae</taxon>
        <taxon>Rutelinae</taxon>
        <taxon>Popillia</taxon>
    </lineage>
</organism>
<evidence type="ECO:0000313" key="1">
    <source>
        <dbReference type="EMBL" id="KAK9737841.1"/>
    </source>
</evidence>
<dbReference type="EMBL" id="JASPKY010000094">
    <property type="protein sequence ID" value="KAK9737841.1"/>
    <property type="molecule type" value="Genomic_DNA"/>
</dbReference>
<dbReference type="AlphaFoldDB" id="A0AAW1LUW7"/>
<protein>
    <submittedName>
        <fullName evidence="1">Uncharacterized protein</fullName>
    </submittedName>
</protein>
<proteinExistence type="predicted"/>